<name>A0A1I2D5J0_9BACT</name>
<reference evidence="2" key="1">
    <citation type="submission" date="2016-10" db="EMBL/GenBank/DDBJ databases">
        <authorList>
            <person name="Varghese N."/>
            <person name="Submissions S."/>
        </authorList>
    </citation>
    <scope>NUCLEOTIDE SEQUENCE [LARGE SCALE GENOMIC DNA]</scope>
    <source>
        <strain evidence="2">ATCC 25963</strain>
    </source>
</reference>
<organism evidence="1 2">
    <name type="scientific">Nannocystis exedens</name>
    <dbReference type="NCBI Taxonomy" id="54"/>
    <lineage>
        <taxon>Bacteria</taxon>
        <taxon>Pseudomonadati</taxon>
        <taxon>Myxococcota</taxon>
        <taxon>Polyangia</taxon>
        <taxon>Nannocystales</taxon>
        <taxon>Nannocystaceae</taxon>
        <taxon>Nannocystis</taxon>
    </lineage>
</organism>
<dbReference type="Pfam" id="PF11747">
    <property type="entry name" value="RebB"/>
    <property type="match status" value="1"/>
</dbReference>
<dbReference type="InterPro" id="IPR021070">
    <property type="entry name" value="Killing_trait_RebB"/>
</dbReference>
<dbReference type="OrthoDB" id="5524233at2"/>
<proteinExistence type="predicted"/>
<dbReference type="AlphaFoldDB" id="A0A1I2D5J0"/>
<accession>A0A1I2D5J0</accession>
<dbReference type="RefSeq" id="WP_096328824.1">
    <property type="nucleotide sequence ID" value="NZ_FOMX01000019.1"/>
</dbReference>
<evidence type="ECO:0000313" key="1">
    <source>
        <dbReference type="EMBL" id="SFE75782.1"/>
    </source>
</evidence>
<gene>
    <name evidence="1" type="ORF">SAMN02745121_05395</name>
</gene>
<dbReference type="Proteomes" id="UP000199400">
    <property type="component" value="Unassembled WGS sequence"/>
</dbReference>
<dbReference type="EMBL" id="FOMX01000019">
    <property type="protein sequence ID" value="SFE75782.1"/>
    <property type="molecule type" value="Genomic_DNA"/>
</dbReference>
<protein>
    <submittedName>
        <fullName evidence="1">Killing trait domain-containing protein</fullName>
    </submittedName>
</protein>
<dbReference type="STRING" id="54.SAMN02745121_05395"/>
<sequence>MASEAAVNAQITDAVPTAVNSQINDAATETVNSQITDAVTQSNVKVIGDAPAVAMASLYRTMAHSTGLMVQNAVTDQQQLNMAAQAATVQGVALLYGVDTTADGVAAGKVKK</sequence>
<evidence type="ECO:0000313" key="2">
    <source>
        <dbReference type="Proteomes" id="UP000199400"/>
    </source>
</evidence>
<keyword evidence="2" id="KW-1185">Reference proteome</keyword>